<dbReference type="InParanoid" id="A0A1X2GZQ8"/>
<evidence type="ECO:0000313" key="6">
    <source>
        <dbReference type="EMBL" id="ORY90017.1"/>
    </source>
</evidence>
<dbReference type="InterPro" id="IPR018101">
    <property type="entry name" value="Transl_elong_Ts_CS"/>
</dbReference>
<accession>A0A1X2GZQ8</accession>
<dbReference type="OMA" id="FAKWTVG"/>
<keyword evidence="3 4" id="KW-0648">Protein biosynthesis</keyword>
<evidence type="ECO:0000256" key="3">
    <source>
        <dbReference type="ARBA" id="ARBA00022917"/>
    </source>
</evidence>
<evidence type="ECO:0000256" key="2">
    <source>
        <dbReference type="ARBA" id="ARBA00022768"/>
    </source>
</evidence>
<name>A0A1X2GZQ8_SYNRA</name>
<proteinExistence type="inferred from homology"/>
<dbReference type="InterPro" id="IPR014039">
    <property type="entry name" value="Transl_elong_EFTs/EF1B_dimer"/>
</dbReference>
<dbReference type="SUPFAM" id="SSF54713">
    <property type="entry name" value="Elongation factor Ts (EF-Ts), dimerisation domain"/>
    <property type="match status" value="2"/>
</dbReference>
<dbReference type="EMBL" id="MCGN01000013">
    <property type="protein sequence ID" value="ORY90017.1"/>
    <property type="molecule type" value="Genomic_DNA"/>
</dbReference>
<dbReference type="GO" id="GO:0005739">
    <property type="term" value="C:mitochondrion"/>
    <property type="evidence" value="ECO:0007669"/>
    <property type="project" value="UniProtKB-SubCell"/>
</dbReference>
<gene>
    <name evidence="4" type="primary">TSF1</name>
    <name evidence="6" type="ORF">BCR43DRAFT_464810</name>
</gene>
<dbReference type="GO" id="GO:0070125">
    <property type="term" value="P:mitochondrial translational elongation"/>
    <property type="evidence" value="ECO:0007669"/>
    <property type="project" value="TreeGrafter"/>
</dbReference>
<dbReference type="SUPFAM" id="SSF46934">
    <property type="entry name" value="UBA-like"/>
    <property type="match status" value="1"/>
</dbReference>
<evidence type="ECO:0000313" key="7">
    <source>
        <dbReference type="Proteomes" id="UP000242180"/>
    </source>
</evidence>
<dbReference type="PANTHER" id="PTHR11741:SF0">
    <property type="entry name" value="ELONGATION FACTOR TS, MITOCHONDRIAL"/>
    <property type="match status" value="1"/>
</dbReference>
<dbReference type="InterPro" id="IPR036402">
    <property type="entry name" value="EF-Ts_dimer_sf"/>
</dbReference>
<evidence type="ECO:0000259" key="5">
    <source>
        <dbReference type="Pfam" id="PF00889"/>
    </source>
</evidence>
<dbReference type="PROSITE" id="PS01127">
    <property type="entry name" value="EF_TS_2"/>
    <property type="match status" value="1"/>
</dbReference>
<dbReference type="AlphaFoldDB" id="A0A1X2GZQ8"/>
<keyword evidence="4" id="KW-0496">Mitochondrion</keyword>
<dbReference type="FunCoup" id="A0A1X2GZQ8">
    <property type="interactions" value="333"/>
</dbReference>
<sequence length="344" mass="36349">MFAPSAFRLVTPGLCRSLTRHYTAAAALKPNVKLLAKLRKETEVSMSKAKEALVQADNDYDKALAWLEADAQASGAKKAQKVAGRTAGEGLVSVASVGAEGGKSRSTIIELNCETDFVARNDVFKALASRIAATSLLLHDTTADGIEHIPVDALLQAPLMPHPDQPQEVADKTIQETIVETIGKLGENITLRRAAVASANGVTAAYLHGGDGSTGKMGGLAAVQPRKVQAVDEAGSQALAKAARQVARQVVGFNPIYLNAEDVPADVLKAEANPEEYLATHVLNKQSFIMNPDQTVAEYVNKAVQDAGIADGAVVSGFVRWQVGEGIEKKENDFASEVQKAAQL</sequence>
<dbReference type="Pfam" id="PF00889">
    <property type="entry name" value="EF_TS"/>
    <property type="match status" value="1"/>
</dbReference>
<dbReference type="InterPro" id="IPR001816">
    <property type="entry name" value="Transl_elong_EFTs/EF1B"/>
</dbReference>
<keyword evidence="2 4" id="KW-0251">Elongation factor</keyword>
<dbReference type="STRING" id="13706.A0A1X2GZQ8"/>
<evidence type="ECO:0000256" key="4">
    <source>
        <dbReference type="HAMAP-Rule" id="MF_03135"/>
    </source>
</evidence>
<dbReference type="Gene3D" id="1.10.8.10">
    <property type="entry name" value="DNA helicase RuvA subunit, C-terminal domain"/>
    <property type="match status" value="1"/>
</dbReference>
<keyword evidence="7" id="KW-1185">Reference proteome</keyword>
<dbReference type="PANTHER" id="PTHR11741">
    <property type="entry name" value="ELONGATION FACTOR TS"/>
    <property type="match status" value="1"/>
</dbReference>
<comment type="caution">
    <text evidence="6">The sequence shown here is derived from an EMBL/GenBank/DDBJ whole genome shotgun (WGS) entry which is preliminary data.</text>
</comment>
<reference evidence="6 7" key="1">
    <citation type="submission" date="2016-07" db="EMBL/GenBank/DDBJ databases">
        <title>Pervasive Adenine N6-methylation of Active Genes in Fungi.</title>
        <authorList>
            <consortium name="DOE Joint Genome Institute"/>
            <person name="Mondo S.J."/>
            <person name="Dannebaum R.O."/>
            <person name="Kuo R.C."/>
            <person name="Labutti K."/>
            <person name="Haridas S."/>
            <person name="Kuo A."/>
            <person name="Salamov A."/>
            <person name="Ahrendt S.R."/>
            <person name="Lipzen A."/>
            <person name="Sullivan W."/>
            <person name="Andreopoulos W.B."/>
            <person name="Clum A."/>
            <person name="Lindquist E."/>
            <person name="Daum C."/>
            <person name="Ramamoorthy G.K."/>
            <person name="Gryganskyi A."/>
            <person name="Culley D."/>
            <person name="Magnuson J.K."/>
            <person name="James T.Y."/>
            <person name="O'Malley M.A."/>
            <person name="Stajich J.E."/>
            <person name="Spatafora J.W."/>
            <person name="Visel A."/>
            <person name="Grigoriev I.V."/>
        </authorList>
    </citation>
    <scope>NUCLEOTIDE SEQUENCE [LARGE SCALE GENOMIC DNA]</scope>
    <source>
        <strain evidence="6 7">NRRL 2496</strain>
    </source>
</reference>
<dbReference type="OrthoDB" id="277235at2759"/>
<comment type="subcellular location">
    <subcellularLocation>
        <location evidence="4">Mitochondrion</location>
    </subcellularLocation>
</comment>
<feature type="domain" description="Translation elongation factor EFTs/EF1B dimerisation" evidence="5">
    <location>
        <begin position="107"/>
        <end position="272"/>
    </location>
</feature>
<dbReference type="Proteomes" id="UP000242180">
    <property type="component" value="Unassembled WGS sequence"/>
</dbReference>
<comment type="function">
    <text evidence="4">Associates with the EF-Tu.GDP complex and induces the exchange of GDP to GTP. It remains bound to the aminoacyl-tRNA.EF-Tu.GTP complex up to the GTP hydrolysis stage on the ribosome.</text>
</comment>
<dbReference type="InterPro" id="IPR009060">
    <property type="entry name" value="UBA-like_sf"/>
</dbReference>
<dbReference type="HAMAP" id="MF_00050">
    <property type="entry name" value="EF_Ts"/>
    <property type="match status" value="1"/>
</dbReference>
<organism evidence="6 7">
    <name type="scientific">Syncephalastrum racemosum</name>
    <name type="common">Filamentous fungus</name>
    <dbReference type="NCBI Taxonomy" id="13706"/>
    <lineage>
        <taxon>Eukaryota</taxon>
        <taxon>Fungi</taxon>
        <taxon>Fungi incertae sedis</taxon>
        <taxon>Mucoromycota</taxon>
        <taxon>Mucoromycotina</taxon>
        <taxon>Mucoromycetes</taxon>
        <taxon>Mucorales</taxon>
        <taxon>Syncephalastraceae</taxon>
        <taxon>Syncephalastrum</taxon>
    </lineage>
</organism>
<dbReference type="Pfam" id="PF25025">
    <property type="entry name" value="EF-Ts_N"/>
    <property type="match status" value="1"/>
</dbReference>
<comment type="similarity">
    <text evidence="1 4">Belongs to the EF-Ts family.</text>
</comment>
<dbReference type="GO" id="GO:0003746">
    <property type="term" value="F:translation elongation factor activity"/>
    <property type="evidence" value="ECO:0007669"/>
    <property type="project" value="UniProtKB-UniRule"/>
</dbReference>
<protein>
    <recommendedName>
        <fullName evidence="4">Elongation factor Ts, mitochondrial</fullName>
        <shortName evidence="4">EF-Ts</shortName>
        <shortName evidence="4">EF-TsMt</shortName>
    </recommendedName>
</protein>
<dbReference type="Gene3D" id="3.30.479.20">
    <property type="entry name" value="Elongation factor Ts, dimerisation domain"/>
    <property type="match status" value="2"/>
</dbReference>
<evidence type="ECO:0000256" key="1">
    <source>
        <dbReference type="ARBA" id="ARBA00005532"/>
    </source>
</evidence>